<dbReference type="SUPFAM" id="SSF57756">
    <property type="entry name" value="Retrovirus zinc finger-like domains"/>
    <property type="match status" value="1"/>
</dbReference>
<feature type="domain" description="CCHC-type" evidence="2">
    <location>
        <begin position="134"/>
        <end position="150"/>
    </location>
</feature>
<dbReference type="InterPro" id="IPR036875">
    <property type="entry name" value="Znf_CCHC_sf"/>
</dbReference>
<feature type="compositionally biased region" description="Low complexity" evidence="1">
    <location>
        <begin position="72"/>
        <end position="94"/>
    </location>
</feature>
<name>A0ABP0W0P2_9BRYO</name>
<evidence type="ECO:0000313" key="4">
    <source>
        <dbReference type="Proteomes" id="UP001497444"/>
    </source>
</evidence>
<evidence type="ECO:0000259" key="2">
    <source>
        <dbReference type="SMART" id="SM00343"/>
    </source>
</evidence>
<accession>A0ABP0W0P2</accession>
<evidence type="ECO:0000256" key="1">
    <source>
        <dbReference type="SAM" id="MobiDB-lite"/>
    </source>
</evidence>
<dbReference type="Proteomes" id="UP001497444">
    <property type="component" value="Chromosome 12"/>
</dbReference>
<reference evidence="3" key="1">
    <citation type="submission" date="2024-02" db="EMBL/GenBank/DDBJ databases">
        <authorList>
            <consortium name="ELIXIR-Norway"/>
            <consortium name="Elixir Norway"/>
        </authorList>
    </citation>
    <scope>NUCLEOTIDE SEQUENCE</scope>
</reference>
<dbReference type="InterPro" id="IPR001878">
    <property type="entry name" value="Znf_CCHC"/>
</dbReference>
<dbReference type="SMART" id="SM00343">
    <property type="entry name" value="ZnF_C2HC"/>
    <property type="match status" value="2"/>
</dbReference>
<protein>
    <recommendedName>
        <fullName evidence="2">CCHC-type domain-containing protein</fullName>
    </recommendedName>
</protein>
<gene>
    <name evidence="3" type="ORF">CSSPJE1EN1_LOCUS5021</name>
</gene>
<dbReference type="EMBL" id="OZ020107">
    <property type="protein sequence ID" value="CAK9259543.1"/>
    <property type="molecule type" value="Genomic_DNA"/>
</dbReference>
<feature type="domain" description="CCHC-type" evidence="2">
    <location>
        <begin position="112"/>
        <end position="128"/>
    </location>
</feature>
<proteinExistence type="predicted"/>
<sequence>MLYMRLLKLKEDTQSITDLEAAHRDLRSLEGTPTLHAQVLQRVFAEFGDLYTLLDVYNISEKLELAHAHYEASTMRPPSRSRPQPTPAAPTRSSHSSSRTKAVHSATPILPSCNYCGNPAHKASECNIPSEDLFCDYCGKEGHQEAVCFAKFPERKQLRLQ</sequence>
<feature type="region of interest" description="Disordered" evidence="1">
    <location>
        <begin position="71"/>
        <end position="104"/>
    </location>
</feature>
<dbReference type="Gene3D" id="4.10.60.10">
    <property type="entry name" value="Zinc finger, CCHC-type"/>
    <property type="match status" value="1"/>
</dbReference>
<keyword evidence="4" id="KW-1185">Reference proteome</keyword>
<organism evidence="3 4">
    <name type="scientific">Sphagnum jensenii</name>
    <dbReference type="NCBI Taxonomy" id="128206"/>
    <lineage>
        <taxon>Eukaryota</taxon>
        <taxon>Viridiplantae</taxon>
        <taxon>Streptophyta</taxon>
        <taxon>Embryophyta</taxon>
        <taxon>Bryophyta</taxon>
        <taxon>Sphagnophytina</taxon>
        <taxon>Sphagnopsida</taxon>
        <taxon>Sphagnales</taxon>
        <taxon>Sphagnaceae</taxon>
        <taxon>Sphagnum</taxon>
    </lineage>
</organism>
<evidence type="ECO:0000313" key="3">
    <source>
        <dbReference type="EMBL" id="CAK9259543.1"/>
    </source>
</evidence>